<dbReference type="EMBL" id="MU001506">
    <property type="protein sequence ID" value="KAF2440863.1"/>
    <property type="molecule type" value="Genomic_DNA"/>
</dbReference>
<organism evidence="2 3">
    <name type="scientific">Karstenula rhodostoma CBS 690.94</name>
    <dbReference type="NCBI Taxonomy" id="1392251"/>
    <lineage>
        <taxon>Eukaryota</taxon>
        <taxon>Fungi</taxon>
        <taxon>Dikarya</taxon>
        <taxon>Ascomycota</taxon>
        <taxon>Pezizomycotina</taxon>
        <taxon>Dothideomycetes</taxon>
        <taxon>Pleosporomycetidae</taxon>
        <taxon>Pleosporales</taxon>
        <taxon>Massarineae</taxon>
        <taxon>Didymosphaeriaceae</taxon>
        <taxon>Karstenula</taxon>
    </lineage>
</organism>
<dbReference type="OrthoDB" id="3793585at2759"/>
<feature type="compositionally biased region" description="Basic and acidic residues" evidence="1">
    <location>
        <begin position="399"/>
        <end position="416"/>
    </location>
</feature>
<comment type="caution">
    <text evidence="2">The sequence shown here is derived from an EMBL/GenBank/DDBJ whole genome shotgun (WGS) entry which is preliminary data.</text>
</comment>
<feature type="compositionally biased region" description="Polar residues" evidence="1">
    <location>
        <begin position="247"/>
        <end position="256"/>
    </location>
</feature>
<sequence>MGKVTRFVRKVTGRAHKHKNGHATMNNVGVPRTVAVPSFQRNQSPLTGHPFVPILPSDNASSIGPEPVLPLPTLAPIKPVSPIRLPTAVRSTSPAPKFSLAEQNEYDDDSHTAQTSTEDESFYCQGISAPLKREDTTYTIFHPPTPPSAPRLTSASFARLPEYVGSSDGSEDIEVPRTGHGTFHSDVYDSELSDTSGMLRPLEFPAQEEDVFSSSSSPDQPSDRHAFALPGPPSYHRWPLAEGATPSRPSYRSSSVHMLDAPTPQRGARVGSTQKRRGRSSRHRRPLKPYPVDVPHRESSPSIQETEHQAPRPRPTLAYLPPPTPSSELVPENSFTTRAKPLPSSTPTLPRSDDYGIDLQEVLLSHVFFPDVVEHSSVEDKDDADDTGSEENWVEYVHERTSSEQADDERAKHEDTENIVSEGNRQTWWENVRTDQTPQRNLYDRSGARGSFGFRRDG</sequence>
<keyword evidence="3" id="KW-1185">Reference proteome</keyword>
<feature type="region of interest" description="Disordered" evidence="1">
    <location>
        <begin position="207"/>
        <end position="352"/>
    </location>
</feature>
<feature type="compositionally biased region" description="Basic and acidic residues" evidence="1">
    <location>
        <begin position="294"/>
        <end position="310"/>
    </location>
</feature>
<proteinExistence type="predicted"/>
<reference evidence="2" key="1">
    <citation type="journal article" date="2020" name="Stud. Mycol.">
        <title>101 Dothideomycetes genomes: a test case for predicting lifestyles and emergence of pathogens.</title>
        <authorList>
            <person name="Haridas S."/>
            <person name="Albert R."/>
            <person name="Binder M."/>
            <person name="Bloem J."/>
            <person name="Labutti K."/>
            <person name="Salamov A."/>
            <person name="Andreopoulos B."/>
            <person name="Baker S."/>
            <person name="Barry K."/>
            <person name="Bills G."/>
            <person name="Bluhm B."/>
            <person name="Cannon C."/>
            <person name="Castanera R."/>
            <person name="Culley D."/>
            <person name="Daum C."/>
            <person name="Ezra D."/>
            <person name="Gonzalez J."/>
            <person name="Henrissat B."/>
            <person name="Kuo A."/>
            <person name="Liang C."/>
            <person name="Lipzen A."/>
            <person name="Lutzoni F."/>
            <person name="Magnuson J."/>
            <person name="Mondo S."/>
            <person name="Nolan M."/>
            <person name="Ohm R."/>
            <person name="Pangilinan J."/>
            <person name="Park H.-J."/>
            <person name="Ramirez L."/>
            <person name="Alfaro M."/>
            <person name="Sun H."/>
            <person name="Tritt A."/>
            <person name="Yoshinaga Y."/>
            <person name="Zwiers L.-H."/>
            <person name="Turgeon B."/>
            <person name="Goodwin S."/>
            <person name="Spatafora J."/>
            <person name="Crous P."/>
            <person name="Grigoriev I."/>
        </authorList>
    </citation>
    <scope>NUCLEOTIDE SEQUENCE</scope>
    <source>
        <strain evidence="2">CBS 690.94</strain>
    </source>
</reference>
<feature type="compositionally biased region" description="Low complexity" evidence="1">
    <location>
        <begin position="341"/>
        <end position="350"/>
    </location>
</feature>
<name>A0A9P4PCI6_9PLEO</name>
<evidence type="ECO:0000313" key="3">
    <source>
        <dbReference type="Proteomes" id="UP000799764"/>
    </source>
</evidence>
<protein>
    <submittedName>
        <fullName evidence="2">Uncharacterized protein</fullName>
    </submittedName>
</protein>
<feature type="compositionally biased region" description="Polar residues" evidence="1">
    <location>
        <begin position="418"/>
        <end position="440"/>
    </location>
</feature>
<gene>
    <name evidence="2" type="ORF">P171DRAFT_523897</name>
</gene>
<feature type="compositionally biased region" description="Low complexity" evidence="1">
    <location>
        <begin position="448"/>
        <end position="458"/>
    </location>
</feature>
<feature type="compositionally biased region" description="Basic residues" evidence="1">
    <location>
        <begin position="274"/>
        <end position="287"/>
    </location>
</feature>
<dbReference type="AlphaFoldDB" id="A0A9P4PCI6"/>
<accession>A0A9P4PCI6</accession>
<dbReference type="Proteomes" id="UP000799764">
    <property type="component" value="Unassembled WGS sequence"/>
</dbReference>
<feature type="region of interest" description="Disordered" evidence="1">
    <location>
        <begin position="88"/>
        <end position="120"/>
    </location>
</feature>
<feature type="region of interest" description="Disordered" evidence="1">
    <location>
        <begin position="399"/>
        <end position="458"/>
    </location>
</feature>
<feature type="region of interest" description="Disordered" evidence="1">
    <location>
        <begin position="164"/>
        <end position="194"/>
    </location>
</feature>
<evidence type="ECO:0000256" key="1">
    <source>
        <dbReference type="SAM" id="MobiDB-lite"/>
    </source>
</evidence>
<evidence type="ECO:0000313" key="2">
    <source>
        <dbReference type="EMBL" id="KAF2440863.1"/>
    </source>
</evidence>